<dbReference type="GO" id="GO:0098552">
    <property type="term" value="C:side of membrane"/>
    <property type="evidence" value="ECO:0007669"/>
    <property type="project" value="UniProtKB-KW"/>
</dbReference>
<evidence type="ECO:0000256" key="11">
    <source>
        <dbReference type="ARBA" id="ARBA00023180"/>
    </source>
</evidence>
<comment type="similarity">
    <text evidence="3 14">Belongs to the glycosyl hydrolase 17 family.</text>
</comment>
<evidence type="ECO:0000256" key="5">
    <source>
        <dbReference type="ARBA" id="ARBA00022475"/>
    </source>
</evidence>
<keyword evidence="13 15" id="KW-0326">Glycosidase</keyword>
<dbReference type="PANTHER" id="PTHR32227">
    <property type="entry name" value="GLUCAN ENDO-1,3-BETA-GLUCOSIDASE BG1-RELATED-RELATED"/>
    <property type="match status" value="1"/>
</dbReference>
<evidence type="ECO:0000313" key="19">
    <source>
        <dbReference type="Proteomes" id="UP001188597"/>
    </source>
</evidence>
<dbReference type="Pfam" id="PF07983">
    <property type="entry name" value="X8"/>
    <property type="match status" value="1"/>
</dbReference>
<dbReference type="Proteomes" id="UP001188597">
    <property type="component" value="Unassembled WGS sequence"/>
</dbReference>
<dbReference type="AlphaFoldDB" id="A0AA89B4Q3"/>
<evidence type="ECO:0000256" key="12">
    <source>
        <dbReference type="ARBA" id="ARBA00023288"/>
    </source>
</evidence>
<dbReference type="Pfam" id="PF00332">
    <property type="entry name" value="Glyco_hydro_17"/>
    <property type="match status" value="1"/>
</dbReference>
<evidence type="ECO:0000256" key="1">
    <source>
        <dbReference type="ARBA" id="ARBA00000382"/>
    </source>
</evidence>
<evidence type="ECO:0000256" key="6">
    <source>
        <dbReference type="ARBA" id="ARBA00022622"/>
    </source>
</evidence>
<dbReference type="FunFam" id="3.20.20.80:FF:000005">
    <property type="entry name" value="Glucan endo-1,3-beta-glucosidase 14"/>
    <property type="match status" value="1"/>
</dbReference>
<dbReference type="InterPro" id="IPR017853">
    <property type="entry name" value="GH"/>
</dbReference>
<evidence type="ECO:0000256" key="8">
    <source>
        <dbReference type="ARBA" id="ARBA00022801"/>
    </source>
</evidence>
<dbReference type="EC" id="3.2.1.39" evidence="4"/>
<evidence type="ECO:0000256" key="14">
    <source>
        <dbReference type="RuleBase" id="RU004335"/>
    </source>
</evidence>
<keyword evidence="6" id="KW-0336">GPI-anchor</keyword>
<organism evidence="18 19">
    <name type="scientific">Escallonia herrerae</name>
    <dbReference type="NCBI Taxonomy" id="1293975"/>
    <lineage>
        <taxon>Eukaryota</taxon>
        <taxon>Viridiplantae</taxon>
        <taxon>Streptophyta</taxon>
        <taxon>Embryophyta</taxon>
        <taxon>Tracheophyta</taxon>
        <taxon>Spermatophyta</taxon>
        <taxon>Magnoliopsida</taxon>
        <taxon>eudicotyledons</taxon>
        <taxon>Gunneridae</taxon>
        <taxon>Pentapetalae</taxon>
        <taxon>asterids</taxon>
        <taxon>campanulids</taxon>
        <taxon>Escalloniales</taxon>
        <taxon>Escalloniaceae</taxon>
        <taxon>Escallonia</taxon>
    </lineage>
</organism>
<dbReference type="GO" id="GO:0005886">
    <property type="term" value="C:plasma membrane"/>
    <property type="evidence" value="ECO:0007669"/>
    <property type="project" value="UniProtKB-SubCell"/>
</dbReference>
<keyword evidence="5" id="KW-1003">Cell membrane</keyword>
<keyword evidence="10" id="KW-1015">Disulfide bond</keyword>
<keyword evidence="8 15" id="KW-0378">Hydrolase</keyword>
<dbReference type="PROSITE" id="PS00587">
    <property type="entry name" value="GLYCOSYL_HYDROL_F17"/>
    <property type="match status" value="1"/>
</dbReference>
<evidence type="ECO:0000313" key="18">
    <source>
        <dbReference type="EMBL" id="KAK3029399.1"/>
    </source>
</evidence>
<comment type="catalytic activity">
    <reaction evidence="1">
        <text>Hydrolysis of (1-&gt;3)-beta-D-glucosidic linkages in (1-&gt;3)-beta-D-glucans.</text>
        <dbReference type="EC" id="3.2.1.39"/>
    </reaction>
</comment>
<evidence type="ECO:0000256" key="4">
    <source>
        <dbReference type="ARBA" id="ARBA00012780"/>
    </source>
</evidence>
<evidence type="ECO:0000256" key="13">
    <source>
        <dbReference type="ARBA" id="ARBA00023295"/>
    </source>
</evidence>
<dbReference type="InterPro" id="IPR012946">
    <property type="entry name" value="X8"/>
</dbReference>
<evidence type="ECO:0000256" key="7">
    <source>
        <dbReference type="ARBA" id="ARBA00022729"/>
    </source>
</evidence>
<dbReference type="Gene3D" id="3.20.20.80">
    <property type="entry name" value="Glycosidases"/>
    <property type="match status" value="1"/>
</dbReference>
<dbReference type="FunFam" id="1.20.58.1040:FF:000001">
    <property type="entry name" value="Glucan endo-1,3-beta-glucosidase 4"/>
    <property type="match status" value="1"/>
</dbReference>
<dbReference type="SMART" id="SM00768">
    <property type="entry name" value="X8"/>
    <property type="match status" value="1"/>
</dbReference>
<dbReference type="Gene3D" id="1.20.58.1040">
    <property type="match status" value="1"/>
</dbReference>
<feature type="signal peptide" evidence="16">
    <location>
        <begin position="1"/>
        <end position="18"/>
    </location>
</feature>
<keyword evidence="7 16" id="KW-0732">Signal</keyword>
<dbReference type="InterPro" id="IPR044965">
    <property type="entry name" value="Glyco_hydro_17_plant"/>
</dbReference>
<evidence type="ECO:0000256" key="10">
    <source>
        <dbReference type="ARBA" id="ARBA00023157"/>
    </source>
</evidence>
<sequence length="544" mass="60180">MGLLTFFLVSLLASFSSAEISAKVGVNYGQLGNNLPTPSKSIELIKTLKAKRVKIYDANPKILKALKGTDLQVSIMVPNELINSISKNQTLADQWVHTNVAPFYPDTKIRYLLVGNEILSQPDKSVWFNLVPAMRRIRYAIKCHKLHKVKVGTPLAMDVLESSYPPSNGTFRSDVSVSVMKPMLWFLNRTKSFFFLDVYTYFPWSSDPVNIKLDYALLRAKNVTVTDPVSGLTYTNLLDQMLDAVVFAMKRLGYPDIRLFIAETGWPNGGDIDQIGANIFNAATYNRNVVKKLMAKPAIGTPARPCVVLPAFLFALYNENKKPGPGTERHFGLLHPNGSNVYKIDLSGKAPESEFKPLPKPTNNEPYKGKVWCVVTKHANKTALAGALSYACGQGNFTCDPIQPGGKCYKPKSLVWHASFAFSSYWAQFKKLGGTCYFNGLAVPTAKDPSKYQLPTRALTLPPYLNLAANYLLTMVMGLASSLVLDFEEGRCGRELRLGNGYSYRRQLGMRVVSLFVKTSTTGDEEGEGSFVPPIGSGWLPKAH</sequence>
<protein>
    <recommendedName>
        <fullName evidence="4">glucan endo-1,3-beta-D-glucosidase</fullName>
        <ecNumber evidence="4">3.2.1.39</ecNumber>
    </recommendedName>
</protein>
<keyword evidence="9" id="KW-0472">Membrane</keyword>
<comment type="caution">
    <text evidence="18">The sequence shown here is derived from an EMBL/GenBank/DDBJ whole genome shotgun (WGS) entry which is preliminary data.</text>
</comment>
<keyword evidence="11" id="KW-0325">Glycoprotein</keyword>
<dbReference type="EMBL" id="JAVXUP010000380">
    <property type="protein sequence ID" value="KAK3029399.1"/>
    <property type="molecule type" value="Genomic_DNA"/>
</dbReference>
<accession>A0AA89B4Q3</accession>
<feature type="domain" description="X8" evidence="17">
    <location>
        <begin position="371"/>
        <end position="452"/>
    </location>
</feature>
<evidence type="ECO:0000259" key="17">
    <source>
        <dbReference type="SMART" id="SM00768"/>
    </source>
</evidence>
<feature type="chain" id="PRO_5041674812" description="glucan endo-1,3-beta-D-glucosidase" evidence="16">
    <location>
        <begin position="19"/>
        <end position="544"/>
    </location>
</feature>
<evidence type="ECO:0000256" key="2">
    <source>
        <dbReference type="ARBA" id="ARBA00004609"/>
    </source>
</evidence>
<dbReference type="GO" id="GO:0042973">
    <property type="term" value="F:glucan endo-1,3-beta-D-glucosidase activity"/>
    <property type="evidence" value="ECO:0007669"/>
    <property type="project" value="UniProtKB-EC"/>
</dbReference>
<evidence type="ECO:0000256" key="15">
    <source>
        <dbReference type="RuleBase" id="RU004336"/>
    </source>
</evidence>
<reference evidence="18" key="1">
    <citation type="submission" date="2022-12" db="EMBL/GenBank/DDBJ databases">
        <title>Draft genome assemblies for two species of Escallonia (Escalloniales).</title>
        <authorList>
            <person name="Chanderbali A."/>
            <person name="Dervinis C."/>
            <person name="Anghel I."/>
            <person name="Soltis D."/>
            <person name="Soltis P."/>
            <person name="Zapata F."/>
        </authorList>
    </citation>
    <scope>NUCLEOTIDE SEQUENCE</scope>
    <source>
        <strain evidence="18">UCBG64.0493</strain>
        <tissue evidence="18">Leaf</tissue>
    </source>
</reference>
<name>A0AA89B4Q3_9ASTE</name>
<evidence type="ECO:0000256" key="3">
    <source>
        <dbReference type="ARBA" id="ARBA00008773"/>
    </source>
</evidence>
<keyword evidence="12" id="KW-0449">Lipoprotein</keyword>
<gene>
    <name evidence="18" type="ORF">RJ639_039743</name>
</gene>
<dbReference type="GO" id="GO:0005975">
    <property type="term" value="P:carbohydrate metabolic process"/>
    <property type="evidence" value="ECO:0007669"/>
    <property type="project" value="InterPro"/>
</dbReference>
<comment type="subcellular location">
    <subcellularLocation>
        <location evidence="2">Cell membrane</location>
        <topology evidence="2">Lipid-anchor</topology>
        <topology evidence="2">GPI-anchor</topology>
    </subcellularLocation>
</comment>
<dbReference type="InterPro" id="IPR000490">
    <property type="entry name" value="Glyco_hydro_17"/>
</dbReference>
<evidence type="ECO:0000256" key="9">
    <source>
        <dbReference type="ARBA" id="ARBA00023136"/>
    </source>
</evidence>
<evidence type="ECO:0000256" key="16">
    <source>
        <dbReference type="SAM" id="SignalP"/>
    </source>
</evidence>
<dbReference type="SUPFAM" id="SSF51445">
    <property type="entry name" value="(Trans)glycosidases"/>
    <property type="match status" value="1"/>
</dbReference>
<dbReference type="GO" id="GO:0009506">
    <property type="term" value="C:plasmodesma"/>
    <property type="evidence" value="ECO:0007669"/>
    <property type="project" value="UniProtKB-ARBA"/>
</dbReference>
<proteinExistence type="inferred from homology"/>
<keyword evidence="19" id="KW-1185">Reference proteome</keyword>